<dbReference type="Gene3D" id="1.10.10.10">
    <property type="entry name" value="Winged helix-like DNA-binding domain superfamily/Winged helix DNA-binding domain"/>
    <property type="match status" value="1"/>
</dbReference>
<name>A0A9N8EDF7_9STRA</name>
<keyword evidence="9" id="KW-1185">Reference proteome</keyword>
<feature type="domain" description="HSF-type DNA-binding" evidence="7">
    <location>
        <begin position="18"/>
        <end position="117"/>
    </location>
</feature>
<keyword evidence="2" id="KW-0238">DNA-binding</keyword>
<dbReference type="Proteomes" id="UP001153069">
    <property type="component" value="Unassembled WGS sequence"/>
</dbReference>
<comment type="similarity">
    <text evidence="4">Belongs to the HSF family.</text>
</comment>
<dbReference type="InterPro" id="IPR036388">
    <property type="entry name" value="WH-like_DNA-bd_sf"/>
</dbReference>
<reference evidence="8" key="1">
    <citation type="submission" date="2020-06" db="EMBL/GenBank/DDBJ databases">
        <authorList>
            <consortium name="Plant Systems Biology data submission"/>
        </authorList>
    </citation>
    <scope>NUCLEOTIDE SEQUENCE</scope>
    <source>
        <strain evidence="8">D6</strain>
    </source>
</reference>
<dbReference type="SUPFAM" id="SSF46785">
    <property type="entry name" value="Winged helix' DNA-binding domain"/>
    <property type="match status" value="1"/>
</dbReference>
<dbReference type="EMBL" id="CAICTM010000780">
    <property type="protein sequence ID" value="CAB9516424.1"/>
    <property type="molecule type" value="Genomic_DNA"/>
</dbReference>
<dbReference type="OrthoDB" id="49295at2759"/>
<dbReference type="GO" id="GO:0003700">
    <property type="term" value="F:DNA-binding transcription factor activity"/>
    <property type="evidence" value="ECO:0007669"/>
    <property type="project" value="InterPro"/>
</dbReference>
<dbReference type="GO" id="GO:0005634">
    <property type="term" value="C:nucleus"/>
    <property type="evidence" value="ECO:0007669"/>
    <property type="project" value="UniProtKB-SubCell"/>
</dbReference>
<keyword evidence="5" id="KW-0175">Coiled coil</keyword>
<keyword evidence="3" id="KW-0539">Nucleus</keyword>
<feature type="compositionally biased region" description="Polar residues" evidence="6">
    <location>
        <begin position="232"/>
        <end position="271"/>
    </location>
</feature>
<gene>
    <name evidence="8" type="ORF">SEMRO_781_G201670.1</name>
</gene>
<feature type="region of interest" description="Disordered" evidence="6">
    <location>
        <begin position="314"/>
        <end position="350"/>
    </location>
</feature>
<dbReference type="SMART" id="SM00415">
    <property type="entry name" value="HSF"/>
    <property type="match status" value="1"/>
</dbReference>
<evidence type="ECO:0000256" key="5">
    <source>
        <dbReference type="SAM" id="Coils"/>
    </source>
</evidence>
<feature type="region of interest" description="Disordered" evidence="6">
    <location>
        <begin position="212"/>
        <end position="271"/>
    </location>
</feature>
<feature type="coiled-coil region" evidence="5">
    <location>
        <begin position="119"/>
        <end position="146"/>
    </location>
</feature>
<dbReference type="PANTHER" id="PTHR10015">
    <property type="entry name" value="HEAT SHOCK TRANSCRIPTION FACTOR"/>
    <property type="match status" value="1"/>
</dbReference>
<evidence type="ECO:0000256" key="1">
    <source>
        <dbReference type="ARBA" id="ARBA00004123"/>
    </source>
</evidence>
<proteinExistence type="inferred from homology"/>
<evidence type="ECO:0000259" key="7">
    <source>
        <dbReference type="SMART" id="SM00415"/>
    </source>
</evidence>
<dbReference type="InterPro" id="IPR036390">
    <property type="entry name" value="WH_DNA-bd_sf"/>
</dbReference>
<protein>
    <submittedName>
        <fullName evidence="8">Shock factor protein 2</fullName>
    </submittedName>
</protein>
<evidence type="ECO:0000256" key="4">
    <source>
        <dbReference type="RuleBase" id="RU004020"/>
    </source>
</evidence>
<evidence type="ECO:0000313" key="8">
    <source>
        <dbReference type="EMBL" id="CAB9516424.1"/>
    </source>
</evidence>
<evidence type="ECO:0000256" key="2">
    <source>
        <dbReference type="ARBA" id="ARBA00023125"/>
    </source>
</evidence>
<feature type="compositionally biased region" description="Low complexity" evidence="6">
    <location>
        <begin position="212"/>
        <end position="231"/>
    </location>
</feature>
<evidence type="ECO:0000256" key="6">
    <source>
        <dbReference type="SAM" id="MobiDB-lite"/>
    </source>
</evidence>
<feature type="region of interest" description="Disordered" evidence="6">
    <location>
        <begin position="147"/>
        <end position="193"/>
    </location>
</feature>
<sequence length="367" mass="39896">MESSKKAKDDNSRSGKQGKVSFPERLMALIEEQVAPDAIWFLPGNRVFVIEQKRFTAEVLDKYFQGTKFMSFVRQLNRLGFRRISRSSVDVPKGSVVFVHSLFRKGHPEMVKTIVDRKRDEKSLKAQQAKEAAEAAAKRRKTLLVQCNQEQPPSPDIALSGHSDTKPPAKKFMKPSPSAVHQVERKRAAVPAQQVSWASAVPTQPAYIHRSPSVSVSSASSGSTAQNSAQAPNASTTTNNAVPAYATGTSSAQNPGQAPSNTNTTTDSLPFDVSSLSQNDLVELLKLLRSTPYDVSKLTPQDWKDLIQLLKSSTTAQSPAPPVPQPQPVQRPQLVRPPQPPAPSNNPPTAESFVASLMVLIAGCKKS</sequence>
<evidence type="ECO:0000256" key="3">
    <source>
        <dbReference type="ARBA" id="ARBA00023242"/>
    </source>
</evidence>
<comment type="caution">
    <text evidence="8">The sequence shown here is derived from an EMBL/GenBank/DDBJ whole genome shotgun (WGS) entry which is preliminary data.</text>
</comment>
<feature type="compositionally biased region" description="Pro residues" evidence="6">
    <location>
        <begin position="319"/>
        <end position="346"/>
    </location>
</feature>
<dbReference type="Pfam" id="PF00447">
    <property type="entry name" value="HSF_DNA-bind"/>
    <property type="match status" value="1"/>
</dbReference>
<organism evidence="8 9">
    <name type="scientific">Seminavis robusta</name>
    <dbReference type="NCBI Taxonomy" id="568900"/>
    <lineage>
        <taxon>Eukaryota</taxon>
        <taxon>Sar</taxon>
        <taxon>Stramenopiles</taxon>
        <taxon>Ochrophyta</taxon>
        <taxon>Bacillariophyta</taxon>
        <taxon>Bacillariophyceae</taxon>
        <taxon>Bacillariophycidae</taxon>
        <taxon>Naviculales</taxon>
        <taxon>Naviculaceae</taxon>
        <taxon>Seminavis</taxon>
    </lineage>
</organism>
<dbReference type="GO" id="GO:0043565">
    <property type="term" value="F:sequence-specific DNA binding"/>
    <property type="evidence" value="ECO:0007669"/>
    <property type="project" value="InterPro"/>
</dbReference>
<evidence type="ECO:0000313" key="9">
    <source>
        <dbReference type="Proteomes" id="UP001153069"/>
    </source>
</evidence>
<dbReference type="PANTHER" id="PTHR10015:SF206">
    <property type="entry name" value="HSF-TYPE DNA-BINDING DOMAIN-CONTAINING PROTEIN"/>
    <property type="match status" value="1"/>
</dbReference>
<dbReference type="AlphaFoldDB" id="A0A9N8EDF7"/>
<accession>A0A9N8EDF7</accession>
<comment type="subcellular location">
    <subcellularLocation>
        <location evidence="1">Nucleus</location>
    </subcellularLocation>
</comment>
<dbReference type="InterPro" id="IPR000232">
    <property type="entry name" value="HSF_DNA-bd"/>
</dbReference>